<name>A0A0N1MQN7_9HELI</name>
<dbReference type="InterPro" id="IPR050791">
    <property type="entry name" value="Aldo-Keto_reductase"/>
</dbReference>
<evidence type="ECO:0000313" key="3">
    <source>
        <dbReference type="EMBL" id="KPH55532.1"/>
    </source>
</evidence>
<evidence type="ECO:0000256" key="1">
    <source>
        <dbReference type="ARBA" id="ARBA00023002"/>
    </source>
</evidence>
<dbReference type="STRING" id="35818.HPU229336_01955"/>
<dbReference type="Proteomes" id="UP000037997">
    <property type="component" value="Unassembled WGS sequence"/>
</dbReference>
<dbReference type="Gene3D" id="3.20.20.100">
    <property type="entry name" value="NADP-dependent oxidoreductase domain"/>
    <property type="match status" value="1"/>
</dbReference>
<dbReference type="CDD" id="cd19078">
    <property type="entry name" value="AKR_AKR13C1_2"/>
    <property type="match status" value="1"/>
</dbReference>
<dbReference type="InterPro" id="IPR036812">
    <property type="entry name" value="NAD(P)_OxRdtase_dom_sf"/>
</dbReference>
<dbReference type="GO" id="GO:0016491">
    <property type="term" value="F:oxidoreductase activity"/>
    <property type="evidence" value="ECO:0007669"/>
    <property type="project" value="UniProtKB-KW"/>
</dbReference>
<dbReference type="GO" id="GO:0005737">
    <property type="term" value="C:cytoplasm"/>
    <property type="evidence" value="ECO:0007669"/>
    <property type="project" value="TreeGrafter"/>
</dbReference>
<dbReference type="PANTHER" id="PTHR43625:SF77">
    <property type="entry name" value="ALDO-KETO REDUCTASE"/>
    <property type="match status" value="1"/>
</dbReference>
<feature type="domain" description="NADP-dependent oxidoreductase" evidence="2">
    <location>
        <begin position="14"/>
        <end position="307"/>
    </location>
</feature>
<dbReference type="AlphaFoldDB" id="A0A0N1MQN7"/>
<keyword evidence="1" id="KW-0560">Oxidoreductase</keyword>
<dbReference type="SUPFAM" id="SSF51430">
    <property type="entry name" value="NAD(P)-linked oxidoreductase"/>
    <property type="match status" value="1"/>
</dbReference>
<proteinExistence type="predicted"/>
<reference evidence="3 4" key="1">
    <citation type="submission" date="2014-06" db="EMBL/GenBank/DDBJ databases">
        <title>Helicobacter pullorum isolates in fresh chicken meat - phenotypic and genotypic features.</title>
        <authorList>
            <person name="Borges V."/>
            <person name="Santos A."/>
            <person name="Correia C.B."/>
            <person name="Saraiva M."/>
            <person name="Menard A."/>
            <person name="Vieira L."/>
            <person name="Sampaio D.A."/>
            <person name="Gomes J.P."/>
            <person name="Oleastro M."/>
        </authorList>
    </citation>
    <scope>NUCLEOTIDE SEQUENCE [LARGE SCALE GENOMIC DNA]</scope>
    <source>
        <strain evidence="3 4">229334/12</strain>
    </source>
</reference>
<dbReference type="PATRIC" id="fig|35818.11.peg.1335"/>
<dbReference type="PANTHER" id="PTHR43625">
    <property type="entry name" value="AFLATOXIN B1 ALDEHYDE REDUCTASE"/>
    <property type="match status" value="1"/>
</dbReference>
<evidence type="ECO:0000259" key="2">
    <source>
        <dbReference type="Pfam" id="PF00248"/>
    </source>
</evidence>
<accession>A0A0N1MQN7</accession>
<comment type="caution">
    <text evidence="3">The sequence shown here is derived from an EMBL/GenBank/DDBJ whole genome shotgun (WGS) entry which is preliminary data.</text>
</comment>
<dbReference type="EMBL" id="JNOC01000035">
    <property type="protein sequence ID" value="KPH55532.1"/>
    <property type="molecule type" value="Genomic_DNA"/>
</dbReference>
<dbReference type="InterPro" id="IPR023210">
    <property type="entry name" value="NADP_OxRdtase_dom"/>
</dbReference>
<dbReference type="RefSeq" id="WP_054198036.1">
    <property type="nucleotide sequence ID" value="NZ_JNOC01000035.1"/>
</dbReference>
<dbReference type="Pfam" id="PF00248">
    <property type="entry name" value="Aldo_ket_red"/>
    <property type="match status" value="1"/>
</dbReference>
<evidence type="ECO:0000313" key="4">
    <source>
        <dbReference type="Proteomes" id="UP000037997"/>
    </source>
</evidence>
<gene>
    <name evidence="3" type="ORF">HPU229334_06765</name>
</gene>
<sequence length="327" mass="36496">MQKRKLRDLEVSALGLGCMGMSYGYGKPKDVKEMRELIAKAYDRGINFFDTAEVYGPYTNEELVGSAIKGFRDKIMVATKFGITMSIEDKRQIVNSSLDVIKKSIEGSLKRLNIECIDLYYQHRVDTNTPIEEVANLMAEFHKQGKIKAWGLSEAGIETIKKAHSVFPLTAIQSEYSMWWREPEKELFSVLEERGIGFVAFSPLGKGFLTGKIDANSSFKSDDFRSTVPRFNQENIKANLALIDELEGIAQAKNATKAQISLAWNLAQKPYIVPIFGTTSLERLDENLGALGVSLSQEELDSINSKLDSIKIVGERYSGDAAKRVGK</sequence>
<protein>
    <submittedName>
        <fullName evidence="3">Aldehyde oxidase</fullName>
    </submittedName>
</protein>
<organism evidence="3 4">
    <name type="scientific">Helicobacter pullorum</name>
    <dbReference type="NCBI Taxonomy" id="35818"/>
    <lineage>
        <taxon>Bacteria</taxon>
        <taxon>Pseudomonadati</taxon>
        <taxon>Campylobacterota</taxon>
        <taxon>Epsilonproteobacteria</taxon>
        <taxon>Campylobacterales</taxon>
        <taxon>Helicobacteraceae</taxon>
        <taxon>Helicobacter</taxon>
    </lineage>
</organism>